<dbReference type="PANTHER" id="PTHR36142:SF5">
    <property type="entry name" value="METALLO-BETA-LACTAMASE DOMAIN-CONTAINING PROTEIN"/>
    <property type="match status" value="1"/>
</dbReference>
<dbReference type="EMBL" id="WNWQ01000109">
    <property type="protein sequence ID" value="KAE9978557.1"/>
    <property type="molecule type" value="Genomic_DNA"/>
</dbReference>
<dbReference type="PANTHER" id="PTHR36142">
    <property type="entry name" value="METALLO-HYDROLASE/OXIDOREDUCTASE SUPERFAMILY PROTEIN"/>
    <property type="match status" value="1"/>
</dbReference>
<reference evidence="3 4" key="1">
    <citation type="submission" date="2019-11" db="EMBL/GenBank/DDBJ databases">
        <title>Venturia inaequalis Genome Resource.</title>
        <authorList>
            <person name="Lichtner F.J."/>
        </authorList>
    </citation>
    <scope>NUCLEOTIDE SEQUENCE [LARGE SCALE GENOMIC DNA]</scope>
    <source>
        <strain evidence="3">Bline_iso_100314</strain>
    </source>
</reference>
<dbReference type="Proteomes" id="UP000433883">
    <property type="component" value="Unassembled WGS sequence"/>
</dbReference>
<proteinExistence type="predicted"/>
<comment type="caution">
    <text evidence="3">The sequence shown here is derived from an EMBL/GenBank/DDBJ whole genome shotgun (WGS) entry which is preliminary data.</text>
</comment>
<evidence type="ECO:0000256" key="1">
    <source>
        <dbReference type="SAM" id="MobiDB-lite"/>
    </source>
</evidence>
<dbReference type="Gene3D" id="3.60.15.10">
    <property type="entry name" value="Ribonuclease Z/Hydroxyacylglutathione hydrolase-like"/>
    <property type="match status" value="1"/>
</dbReference>
<feature type="domain" description="Metallo-beta-lactamase" evidence="2">
    <location>
        <begin position="38"/>
        <end position="146"/>
    </location>
</feature>
<feature type="region of interest" description="Disordered" evidence="1">
    <location>
        <begin position="398"/>
        <end position="449"/>
    </location>
</feature>
<evidence type="ECO:0000313" key="4">
    <source>
        <dbReference type="Proteomes" id="UP000433883"/>
    </source>
</evidence>
<dbReference type="Pfam" id="PF12706">
    <property type="entry name" value="Lactamase_B_2"/>
    <property type="match status" value="1"/>
</dbReference>
<organism evidence="3 4">
    <name type="scientific">Venturia inaequalis</name>
    <name type="common">Apple scab fungus</name>
    <dbReference type="NCBI Taxonomy" id="5025"/>
    <lineage>
        <taxon>Eukaryota</taxon>
        <taxon>Fungi</taxon>
        <taxon>Dikarya</taxon>
        <taxon>Ascomycota</taxon>
        <taxon>Pezizomycotina</taxon>
        <taxon>Dothideomycetes</taxon>
        <taxon>Pleosporomycetidae</taxon>
        <taxon>Venturiales</taxon>
        <taxon>Venturiaceae</taxon>
        <taxon>Venturia</taxon>
    </lineage>
</organism>
<evidence type="ECO:0000313" key="3">
    <source>
        <dbReference type="EMBL" id="KAE9978557.1"/>
    </source>
</evidence>
<dbReference type="AlphaFoldDB" id="A0A8H3UWH5"/>
<dbReference type="InterPro" id="IPR001279">
    <property type="entry name" value="Metallo-B-lactamas"/>
</dbReference>
<feature type="compositionally biased region" description="Basic and acidic residues" evidence="1">
    <location>
        <begin position="408"/>
        <end position="437"/>
    </location>
</feature>
<protein>
    <recommendedName>
        <fullName evidence="2">Metallo-beta-lactamase domain-containing protein</fullName>
    </recommendedName>
</protein>
<accession>A0A8H3UWH5</accession>
<dbReference type="InterPro" id="IPR036866">
    <property type="entry name" value="RibonucZ/Hydroxyglut_hydro"/>
</dbReference>
<dbReference type="SUPFAM" id="SSF56281">
    <property type="entry name" value="Metallo-hydrolase/oxidoreductase"/>
    <property type="match status" value="1"/>
</dbReference>
<name>A0A8H3UWH5_VENIN</name>
<feature type="compositionally biased region" description="Acidic residues" evidence="1">
    <location>
        <begin position="398"/>
        <end position="407"/>
    </location>
</feature>
<feature type="compositionally biased region" description="Acidic residues" evidence="1">
    <location>
        <begin position="439"/>
        <end position="449"/>
    </location>
</feature>
<sequence>MALTIKALNNDTSFYLIFTPPMAPRKGLHPEQFPGAYTILIDPWLSGPAQIIGKKFSHQEHPEPTCLDSLKDLPEPDLILISQSQPDHCHEKTLCDLPRETGSLILGPAGAVKKIKSWKHFDNDNIYCLKPYNPIKEHSVFRIEVPSFSPSGGPGEVTISLLEPKRDITGVHNAIGITYRPPYSVLSLKTNSYINIPHCETIPPLPTSPSSPTISLPSSGTPRFLSARANTIFPSPHNNMEKTTSVVYSPHGAPYSCINPWATTHLISNSALPLLALIHSFTQVDMPWYMGGNMATGSPGGLEIARNLLPRAWIGAHDERKVVSGMLTRGIERTDFEAGEVKRELEGGLCKEGCRGRTDVLTLGEGMEVRVAHGEAGSLEPRKSWVKEVAGAVKVEEGETNACEEADREMAREKEKEKEKEKVAVNEKPRAESRGTDESSADDYNDIGS</sequence>
<evidence type="ECO:0000259" key="2">
    <source>
        <dbReference type="Pfam" id="PF12706"/>
    </source>
</evidence>
<gene>
    <name evidence="3" type="ORF">BLS_000490</name>
</gene>